<evidence type="ECO:0000256" key="1">
    <source>
        <dbReference type="SAM" id="Phobius"/>
    </source>
</evidence>
<comment type="caution">
    <text evidence="2">The sequence shown here is derived from an EMBL/GenBank/DDBJ whole genome shotgun (WGS) entry which is preliminary data.</text>
</comment>
<organism evidence="2 3">
    <name type="scientific">Gymnopilus dilepis</name>
    <dbReference type="NCBI Taxonomy" id="231916"/>
    <lineage>
        <taxon>Eukaryota</taxon>
        <taxon>Fungi</taxon>
        <taxon>Dikarya</taxon>
        <taxon>Basidiomycota</taxon>
        <taxon>Agaricomycotina</taxon>
        <taxon>Agaricomycetes</taxon>
        <taxon>Agaricomycetidae</taxon>
        <taxon>Agaricales</taxon>
        <taxon>Agaricineae</taxon>
        <taxon>Hymenogastraceae</taxon>
        <taxon>Gymnopilus</taxon>
    </lineage>
</organism>
<proteinExistence type="predicted"/>
<keyword evidence="1" id="KW-1133">Transmembrane helix</keyword>
<dbReference type="AlphaFoldDB" id="A0A409WB65"/>
<keyword evidence="1" id="KW-0812">Transmembrane</keyword>
<gene>
    <name evidence="2" type="ORF">CVT26_001673</name>
</gene>
<dbReference type="InParanoid" id="A0A409WB65"/>
<keyword evidence="1" id="KW-0472">Membrane</keyword>
<evidence type="ECO:0000313" key="2">
    <source>
        <dbReference type="EMBL" id="PPQ75752.1"/>
    </source>
</evidence>
<protein>
    <submittedName>
        <fullName evidence="2">Uncharacterized protein</fullName>
    </submittedName>
</protein>
<accession>A0A409WB65</accession>
<feature type="transmembrane region" description="Helical" evidence="1">
    <location>
        <begin position="86"/>
        <end position="107"/>
    </location>
</feature>
<dbReference type="Proteomes" id="UP000284706">
    <property type="component" value="Unassembled WGS sequence"/>
</dbReference>
<reference evidence="2 3" key="1">
    <citation type="journal article" date="2018" name="Evol. Lett.">
        <title>Horizontal gene cluster transfer increased hallucinogenic mushroom diversity.</title>
        <authorList>
            <person name="Reynolds H.T."/>
            <person name="Vijayakumar V."/>
            <person name="Gluck-Thaler E."/>
            <person name="Korotkin H.B."/>
            <person name="Matheny P.B."/>
            <person name="Slot J.C."/>
        </authorList>
    </citation>
    <scope>NUCLEOTIDE SEQUENCE [LARGE SCALE GENOMIC DNA]</scope>
    <source>
        <strain evidence="2 3">SRW20</strain>
    </source>
</reference>
<evidence type="ECO:0000313" key="3">
    <source>
        <dbReference type="Proteomes" id="UP000284706"/>
    </source>
</evidence>
<feature type="transmembrane region" description="Helical" evidence="1">
    <location>
        <begin position="21"/>
        <end position="41"/>
    </location>
</feature>
<dbReference type="EMBL" id="NHYE01005231">
    <property type="protein sequence ID" value="PPQ75752.1"/>
    <property type="molecule type" value="Genomic_DNA"/>
</dbReference>
<sequence>MDLVETLEEGLKGPGCTEERPVWLVVVVVVVVVVVTLERVLPFELRLGQPVAEGNREAVGEEMDMEEDETTLLIVVLLLLDDEERVWGDLVLLVAVLVEVALPPVPLRTLARLARMMSSLQWIGGVAYRAAVGGIRGPRLTATLFVSAFNSFLLDAVIITSADI</sequence>
<keyword evidence="3" id="KW-1185">Reference proteome</keyword>
<name>A0A409WB65_9AGAR</name>